<proteinExistence type="predicted"/>
<reference evidence="1" key="1">
    <citation type="journal article" date="2020" name="Nature">
        <title>Giant virus diversity and host interactions through global metagenomics.</title>
        <authorList>
            <person name="Schulz F."/>
            <person name="Roux S."/>
            <person name="Paez-Espino D."/>
            <person name="Jungbluth S."/>
            <person name="Walsh D.A."/>
            <person name="Denef V.J."/>
            <person name="McMahon K.D."/>
            <person name="Konstantinidis K.T."/>
            <person name="Eloe-Fadrosh E.A."/>
            <person name="Kyrpides N.C."/>
            <person name="Woyke T."/>
        </authorList>
    </citation>
    <scope>NUCLEOTIDE SEQUENCE</scope>
    <source>
        <strain evidence="1">GVMAG-M-3300023184-68</strain>
    </source>
</reference>
<dbReference type="SUPFAM" id="SSF53448">
    <property type="entry name" value="Nucleotide-diphospho-sugar transferases"/>
    <property type="match status" value="1"/>
</dbReference>
<organism evidence="1">
    <name type="scientific">viral metagenome</name>
    <dbReference type="NCBI Taxonomy" id="1070528"/>
    <lineage>
        <taxon>unclassified sequences</taxon>
        <taxon>metagenomes</taxon>
        <taxon>organismal metagenomes</taxon>
    </lineage>
</organism>
<accession>A0A6C0IFG7</accession>
<sequence length="351" mass="40719">MTIVHGIEIDDIEYKPNNIKRALRENSPIDTKLHVIAVISNPCLYARRYILMKEFMERMTKDETDIILYIVELAYGDQKFLMTDKKNPRHLQLRTPTPLWHKENMINLGVKNLLPPDWKAMAWIDSDLEFDSPTWATDTLRILNGECDILQLFSHCVDMDPFTKCMKVFNSAGFQYSKQVPFSTGSNIWHPGYGWAISRNAFDVMGGLYDKAILGSGDNIMMLCLIQNGLKGVKPESTEEYRSSILHFQDSVKELRFGYVPGVIRHFYHGSKKNRQYADRWKILMDHQYDPTTFITYDKKGLIVPVSDVFPDKLKEDIYQYFSERNEDEGVCADGKYALILEDISYSFISQ</sequence>
<dbReference type="InterPro" id="IPR029044">
    <property type="entry name" value="Nucleotide-diphossugar_trans"/>
</dbReference>
<dbReference type="AlphaFoldDB" id="A0A6C0IFG7"/>
<dbReference type="EMBL" id="MN740153">
    <property type="protein sequence ID" value="QHT90273.1"/>
    <property type="molecule type" value="Genomic_DNA"/>
</dbReference>
<evidence type="ECO:0000313" key="1">
    <source>
        <dbReference type="EMBL" id="QHT90273.1"/>
    </source>
</evidence>
<evidence type="ECO:0008006" key="2">
    <source>
        <dbReference type="Google" id="ProtNLM"/>
    </source>
</evidence>
<name>A0A6C0IFG7_9ZZZZ</name>
<protein>
    <recommendedName>
        <fullName evidence="2">Glycosyltransferase</fullName>
    </recommendedName>
</protein>